<accession>A0A1S6HMY1</accession>
<dbReference type="PRINTS" id="PR00344">
    <property type="entry name" value="BCTRLSENSOR"/>
</dbReference>
<comment type="subcellular location">
    <subcellularLocation>
        <location evidence="2">Membrane</location>
    </subcellularLocation>
</comment>
<dbReference type="PANTHER" id="PTHR43065:SF47">
    <property type="match status" value="1"/>
</dbReference>
<dbReference type="InterPro" id="IPR005467">
    <property type="entry name" value="His_kinase_dom"/>
</dbReference>
<keyword evidence="7" id="KW-0472">Membrane</keyword>
<dbReference type="InterPro" id="IPR003660">
    <property type="entry name" value="HAMP_dom"/>
</dbReference>
<keyword evidence="5" id="KW-0808">Transferase</keyword>
<evidence type="ECO:0000256" key="2">
    <source>
        <dbReference type="ARBA" id="ARBA00004370"/>
    </source>
</evidence>
<sequence length="559" mass="62677">MSFFQKNLRFKIIFPLSLIMAIMLAVLSFSIPMLVERNAEQHALHTALNSLKQLKLLRTYYTNNIVKKVQEYGVLTPVIKHLGETDKIPLPATMIHDLSQLFDEHGSKLNLYSPYPFPNRQHIVLDPFQQKAWLELNENPRKIISVVNKENDHTVLRVAISDQMQVKTCVDCHNNHPLTPKSDWKLGDVRGVLEMSIDISSQLALANTLSVWIISCILIACTLLVIIFYFLTGKITEQVSNISQGMIDLGKGDYETEIPQYSATLETDQMYTAFQLFKIALLERQALEKQKQLQLFETEKVNSLGRMVASIAHDVNTPIGIGVTATSFLQDEIEILAKKFASGELNEKDFEFFLESSRSSMTILTRNLSSAADLIRSFKQISVDQMSEQAREVLLSDYFKEVIHSMLPKTKRAQVTVDFDCIEDRTCFIYPGFLSQVITNLIANSIIHGFAEQNNGTITLLVSAQENEVSIQYRDNGIGIADEILPKVMEPFFTTKRDEGGSGLGFSIIHNIVTQKLNGHIKLTSGVGKGLTVDISFPILKQAANGSVAKITLSGRTSQ</sequence>
<dbReference type="GO" id="GO:0007165">
    <property type="term" value="P:signal transduction"/>
    <property type="evidence" value="ECO:0007669"/>
    <property type="project" value="InterPro"/>
</dbReference>
<dbReference type="GO" id="GO:0016020">
    <property type="term" value="C:membrane"/>
    <property type="evidence" value="ECO:0007669"/>
    <property type="project" value="UniProtKB-SubCell"/>
</dbReference>
<feature type="domain" description="HAMP" evidence="9">
    <location>
        <begin position="233"/>
        <end position="286"/>
    </location>
</feature>
<feature type="transmembrane region" description="Helical" evidence="7">
    <location>
        <begin position="209"/>
        <end position="231"/>
    </location>
</feature>
<dbReference type="InterPro" id="IPR003594">
    <property type="entry name" value="HATPase_dom"/>
</dbReference>
<dbReference type="EMBL" id="CP014782">
    <property type="protein sequence ID" value="AQS36891.1"/>
    <property type="molecule type" value="Genomic_DNA"/>
</dbReference>
<evidence type="ECO:0000259" key="8">
    <source>
        <dbReference type="PROSITE" id="PS50109"/>
    </source>
</evidence>
<dbReference type="InterPro" id="IPR004358">
    <property type="entry name" value="Sig_transdc_His_kin-like_C"/>
</dbReference>
<evidence type="ECO:0000259" key="9">
    <source>
        <dbReference type="PROSITE" id="PS50885"/>
    </source>
</evidence>
<dbReference type="PROSITE" id="PS50109">
    <property type="entry name" value="HIS_KIN"/>
    <property type="match status" value="1"/>
</dbReference>
<dbReference type="InterPro" id="IPR021796">
    <property type="entry name" value="Tll0287-like_dom"/>
</dbReference>
<keyword evidence="7" id="KW-0812">Transmembrane</keyword>
<proteinExistence type="predicted"/>
<keyword evidence="6 10" id="KW-0418">Kinase</keyword>
<dbReference type="Pfam" id="PF02518">
    <property type="entry name" value="HATPase_c"/>
    <property type="match status" value="1"/>
</dbReference>
<evidence type="ECO:0000313" key="11">
    <source>
        <dbReference type="Proteomes" id="UP000189545"/>
    </source>
</evidence>
<dbReference type="Gene3D" id="6.10.340.10">
    <property type="match status" value="1"/>
</dbReference>
<dbReference type="PANTHER" id="PTHR43065">
    <property type="entry name" value="SENSOR HISTIDINE KINASE"/>
    <property type="match status" value="1"/>
</dbReference>
<evidence type="ECO:0000256" key="4">
    <source>
        <dbReference type="ARBA" id="ARBA00022553"/>
    </source>
</evidence>
<evidence type="ECO:0000256" key="1">
    <source>
        <dbReference type="ARBA" id="ARBA00000085"/>
    </source>
</evidence>
<reference evidence="10 11" key="1">
    <citation type="submission" date="2016-03" db="EMBL/GenBank/DDBJ databases">
        <title>Complete genome sequence of Shewanella psychrophila WP2, a deep sea bacterium isolated from west Pacific sediment.</title>
        <authorList>
            <person name="Xu G."/>
            <person name="Jian H."/>
        </authorList>
    </citation>
    <scope>NUCLEOTIDE SEQUENCE [LARGE SCALE GENOMIC DNA]</scope>
    <source>
        <strain evidence="10 11">WP2</strain>
    </source>
</reference>
<feature type="transmembrane region" description="Helical" evidence="7">
    <location>
        <begin position="12"/>
        <end position="35"/>
    </location>
</feature>
<keyword evidence="7" id="KW-1133">Transmembrane helix</keyword>
<protein>
    <recommendedName>
        <fullName evidence="3">histidine kinase</fullName>
        <ecNumber evidence="3">2.7.13.3</ecNumber>
    </recommendedName>
</protein>
<dbReference type="RefSeq" id="WP_077752130.1">
    <property type="nucleotide sequence ID" value="NZ_CP014782.1"/>
</dbReference>
<dbReference type="GO" id="GO:0004673">
    <property type="term" value="F:protein histidine kinase activity"/>
    <property type="evidence" value="ECO:0007669"/>
    <property type="project" value="UniProtKB-EC"/>
</dbReference>
<gene>
    <name evidence="10" type="ORF">Sps_01727</name>
</gene>
<dbReference type="AlphaFoldDB" id="A0A1S6HMY1"/>
<dbReference type="Gene3D" id="1.10.287.130">
    <property type="match status" value="1"/>
</dbReference>
<dbReference type="KEGG" id="spsw:Sps_01727"/>
<dbReference type="STRING" id="225848.Sps_01727"/>
<evidence type="ECO:0000256" key="7">
    <source>
        <dbReference type="SAM" id="Phobius"/>
    </source>
</evidence>
<dbReference type="Gene3D" id="3.30.565.10">
    <property type="entry name" value="Histidine kinase-like ATPase, C-terminal domain"/>
    <property type="match status" value="1"/>
</dbReference>
<dbReference type="PROSITE" id="PS50885">
    <property type="entry name" value="HAMP"/>
    <property type="match status" value="1"/>
</dbReference>
<keyword evidence="11" id="KW-1185">Reference proteome</keyword>
<dbReference type="Pfam" id="PF11845">
    <property type="entry name" value="Tll0287-like"/>
    <property type="match status" value="1"/>
</dbReference>
<dbReference type="SUPFAM" id="SSF55874">
    <property type="entry name" value="ATPase domain of HSP90 chaperone/DNA topoisomerase II/histidine kinase"/>
    <property type="match status" value="1"/>
</dbReference>
<feature type="domain" description="Histidine kinase" evidence="8">
    <location>
        <begin position="310"/>
        <end position="541"/>
    </location>
</feature>
<dbReference type="OrthoDB" id="2521613at2"/>
<evidence type="ECO:0000256" key="6">
    <source>
        <dbReference type="ARBA" id="ARBA00022777"/>
    </source>
</evidence>
<evidence type="ECO:0000313" key="10">
    <source>
        <dbReference type="EMBL" id="AQS36891.1"/>
    </source>
</evidence>
<evidence type="ECO:0000256" key="3">
    <source>
        <dbReference type="ARBA" id="ARBA00012438"/>
    </source>
</evidence>
<dbReference type="InterPro" id="IPR036890">
    <property type="entry name" value="HATPase_C_sf"/>
</dbReference>
<dbReference type="Proteomes" id="UP000189545">
    <property type="component" value="Chromosome"/>
</dbReference>
<comment type="catalytic activity">
    <reaction evidence="1">
        <text>ATP + protein L-histidine = ADP + protein N-phospho-L-histidine.</text>
        <dbReference type="EC" id="2.7.13.3"/>
    </reaction>
</comment>
<keyword evidence="4" id="KW-0597">Phosphoprotein</keyword>
<evidence type="ECO:0000256" key="5">
    <source>
        <dbReference type="ARBA" id="ARBA00022679"/>
    </source>
</evidence>
<organism evidence="10 11">
    <name type="scientific">Shewanella psychrophila</name>
    <dbReference type="NCBI Taxonomy" id="225848"/>
    <lineage>
        <taxon>Bacteria</taxon>
        <taxon>Pseudomonadati</taxon>
        <taxon>Pseudomonadota</taxon>
        <taxon>Gammaproteobacteria</taxon>
        <taxon>Alteromonadales</taxon>
        <taxon>Shewanellaceae</taxon>
        <taxon>Shewanella</taxon>
    </lineage>
</organism>
<dbReference type="EC" id="2.7.13.3" evidence="3"/>
<name>A0A1S6HMY1_9GAMM</name>
<dbReference type="SMART" id="SM00387">
    <property type="entry name" value="HATPase_c"/>
    <property type="match status" value="1"/>
</dbReference>